<gene>
    <name evidence="1" type="ORF">SAMN05444714_2508</name>
</gene>
<evidence type="ECO:0000313" key="2">
    <source>
        <dbReference type="Proteomes" id="UP000198926"/>
    </source>
</evidence>
<dbReference type="Gene3D" id="3.30.160.150">
    <property type="entry name" value="Lipoprotein like domain"/>
    <property type="match status" value="1"/>
</dbReference>
<keyword evidence="2" id="KW-1185">Reference proteome</keyword>
<organism evidence="1 2">
    <name type="scientific">Yoonia litorea</name>
    <dbReference type="NCBI Taxonomy" id="1123755"/>
    <lineage>
        <taxon>Bacteria</taxon>
        <taxon>Pseudomonadati</taxon>
        <taxon>Pseudomonadota</taxon>
        <taxon>Alphaproteobacteria</taxon>
        <taxon>Rhodobacterales</taxon>
        <taxon>Paracoccaceae</taxon>
        <taxon>Yoonia</taxon>
    </lineage>
</organism>
<protein>
    <submittedName>
        <fullName evidence="1">LPS-assembly lipoprotein</fullName>
    </submittedName>
</protein>
<keyword evidence="1" id="KW-0449">Lipoprotein</keyword>
<dbReference type="PROSITE" id="PS51257">
    <property type="entry name" value="PROKAR_LIPOPROTEIN"/>
    <property type="match status" value="1"/>
</dbReference>
<dbReference type="AlphaFoldDB" id="A0A1I6MWX8"/>
<sequence>MSSDRHARRFFLAGLLALAGCGFVPVYQENSDLRGAFVFESDPSVLGYHISARLEERLGRTVVPQYLVKVTADSSERAAAITAEGDTARLNIVGAARWVMFDLSNDRQIDNGQVEAFTSYSATGSTVATQTTRDDARERLATILADMITTQVLARASELPR</sequence>
<dbReference type="EMBL" id="FOZM01000002">
    <property type="protein sequence ID" value="SFS20169.1"/>
    <property type="molecule type" value="Genomic_DNA"/>
</dbReference>
<proteinExistence type="predicted"/>
<dbReference type="STRING" id="1123755.SAMN05444714_2508"/>
<reference evidence="1 2" key="1">
    <citation type="submission" date="2016-10" db="EMBL/GenBank/DDBJ databases">
        <authorList>
            <person name="de Groot N.N."/>
        </authorList>
    </citation>
    <scope>NUCLEOTIDE SEQUENCE [LARGE SCALE GENOMIC DNA]</scope>
    <source>
        <strain evidence="1 2">DSM 29433</strain>
    </source>
</reference>
<evidence type="ECO:0000313" key="1">
    <source>
        <dbReference type="EMBL" id="SFS20169.1"/>
    </source>
</evidence>
<dbReference type="Proteomes" id="UP000198926">
    <property type="component" value="Unassembled WGS sequence"/>
</dbReference>
<name>A0A1I6MWX8_9RHOB</name>
<accession>A0A1I6MWX8</accession>
<dbReference type="RefSeq" id="WP_242649894.1">
    <property type="nucleotide sequence ID" value="NZ_FOZM01000002.1"/>
</dbReference>